<evidence type="ECO:0000259" key="9">
    <source>
        <dbReference type="PROSITE" id="PS51755"/>
    </source>
</evidence>
<dbReference type="AlphaFoldDB" id="A0A7C3WGP9"/>
<evidence type="ECO:0000313" key="10">
    <source>
        <dbReference type="EMBL" id="HGB14149.1"/>
    </source>
</evidence>
<dbReference type="SMART" id="SM00862">
    <property type="entry name" value="Trans_reg_C"/>
    <property type="match status" value="1"/>
</dbReference>
<feature type="modified residue" description="4-aspartylphosphate" evidence="6">
    <location>
        <position position="51"/>
    </location>
</feature>
<reference evidence="10" key="1">
    <citation type="journal article" date="2020" name="mSystems">
        <title>Genome- and Community-Level Interaction Insights into Carbon Utilization and Element Cycling Functions of Hydrothermarchaeota in Hydrothermal Sediment.</title>
        <authorList>
            <person name="Zhou Z."/>
            <person name="Liu Y."/>
            <person name="Xu W."/>
            <person name="Pan J."/>
            <person name="Luo Z.H."/>
            <person name="Li M."/>
        </authorList>
    </citation>
    <scope>NUCLEOTIDE SEQUENCE [LARGE SCALE GENOMIC DNA]</scope>
    <source>
        <strain evidence="10">SpSt-776</strain>
    </source>
</reference>
<dbReference type="PANTHER" id="PTHR48111">
    <property type="entry name" value="REGULATOR OF RPOS"/>
    <property type="match status" value="1"/>
</dbReference>
<evidence type="ECO:0000256" key="1">
    <source>
        <dbReference type="ARBA" id="ARBA00022553"/>
    </source>
</evidence>
<evidence type="ECO:0000259" key="8">
    <source>
        <dbReference type="PROSITE" id="PS50110"/>
    </source>
</evidence>
<proteinExistence type="predicted"/>
<dbReference type="InterPro" id="IPR001867">
    <property type="entry name" value="OmpR/PhoB-type_DNA-bd"/>
</dbReference>
<dbReference type="GO" id="GO:0000976">
    <property type="term" value="F:transcription cis-regulatory region binding"/>
    <property type="evidence" value="ECO:0007669"/>
    <property type="project" value="TreeGrafter"/>
</dbReference>
<dbReference type="FunFam" id="1.10.10.10:FF:000005">
    <property type="entry name" value="Two-component system response regulator"/>
    <property type="match status" value="1"/>
</dbReference>
<organism evidence="10">
    <name type="scientific">Desulfobacca acetoxidans</name>
    <dbReference type="NCBI Taxonomy" id="60893"/>
    <lineage>
        <taxon>Bacteria</taxon>
        <taxon>Pseudomonadati</taxon>
        <taxon>Thermodesulfobacteriota</taxon>
        <taxon>Desulfobaccia</taxon>
        <taxon>Desulfobaccales</taxon>
        <taxon>Desulfobaccaceae</taxon>
        <taxon>Desulfobacca</taxon>
    </lineage>
</organism>
<dbReference type="PROSITE" id="PS50110">
    <property type="entry name" value="RESPONSE_REGULATORY"/>
    <property type="match status" value="1"/>
</dbReference>
<dbReference type="EMBL" id="DTHB01000022">
    <property type="protein sequence ID" value="HGB14149.1"/>
    <property type="molecule type" value="Genomic_DNA"/>
</dbReference>
<gene>
    <name evidence="10" type="ORF">ENV62_02775</name>
</gene>
<name>A0A7C3WGP9_9BACT</name>
<evidence type="ECO:0000256" key="2">
    <source>
        <dbReference type="ARBA" id="ARBA00023012"/>
    </source>
</evidence>
<keyword evidence="4 7" id="KW-0238">DNA-binding</keyword>
<keyword evidence="3" id="KW-0805">Transcription regulation</keyword>
<dbReference type="InterPro" id="IPR001789">
    <property type="entry name" value="Sig_transdc_resp-reg_receiver"/>
</dbReference>
<accession>A0A7C3WGP9</accession>
<dbReference type="PANTHER" id="PTHR48111:SF76">
    <property type="entry name" value="TWO-COMPONENT RESPONSE REGULATOR"/>
    <property type="match status" value="1"/>
</dbReference>
<feature type="domain" description="OmpR/PhoB-type" evidence="9">
    <location>
        <begin position="125"/>
        <end position="223"/>
    </location>
</feature>
<dbReference type="GO" id="GO:0032993">
    <property type="term" value="C:protein-DNA complex"/>
    <property type="evidence" value="ECO:0007669"/>
    <property type="project" value="TreeGrafter"/>
</dbReference>
<evidence type="ECO:0000256" key="3">
    <source>
        <dbReference type="ARBA" id="ARBA00023015"/>
    </source>
</evidence>
<dbReference type="Pfam" id="PF00072">
    <property type="entry name" value="Response_reg"/>
    <property type="match status" value="1"/>
</dbReference>
<evidence type="ECO:0000256" key="5">
    <source>
        <dbReference type="ARBA" id="ARBA00023163"/>
    </source>
</evidence>
<evidence type="ECO:0000256" key="7">
    <source>
        <dbReference type="PROSITE-ProRule" id="PRU01091"/>
    </source>
</evidence>
<protein>
    <submittedName>
        <fullName evidence="10">Response regulator transcription factor</fullName>
    </submittedName>
</protein>
<sequence length="224" mass="25069">MRILLVEDDPKIADFVRKGLEQAGFALDHAGNGEDGLHLALSEPYDVAIIDIMLPKLNGLKLIAELRRHKKDLPVIILSAKHSVADRVKGLQTGSDDYLVKPFAFAELLARVQALIRRSSGAASPTRLEVGELVMDLLAREVSRGGKKIDLQAREFALLEYLLRHAGKVVSKTMILEHVWNYDFDPQTNVVDVLICRLRHKVDRDFQSKMIHTLRGIGYALKSS</sequence>
<keyword evidence="5" id="KW-0804">Transcription</keyword>
<dbReference type="PROSITE" id="PS51755">
    <property type="entry name" value="OMPR_PHOB"/>
    <property type="match status" value="1"/>
</dbReference>
<dbReference type="Gene3D" id="3.40.50.2300">
    <property type="match status" value="1"/>
</dbReference>
<dbReference type="GO" id="GO:0006355">
    <property type="term" value="P:regulation of DNA-templated transcription"/>
    <property type="evidence" value="ECO:0007669"/>
    <property type="project" value="InterPro"/>
</dbReference>
<dbReference type="CDD" id="cd00383">
    <property type="entry name" value="trans_reg_C"/>
    <property type="match status" value="1"/>
</dbReference>
<dbReference type="InterPro" id="IPR039420">
    <property type="entry name" value="WalR-like"/>
</dbReference>
<dbReference type="SUPFAM" id="SSF52172">
    <property type="entry name" value="CheY-like"/>
    <property type="match status" value="1"/>
</dbReference>
<dbReference type="InterPro" id="IPR036388">
    <property type="entry name" value="WH-like_DNA-bd_sf"/>
</dbReference>
<dbReference type="Gene3D" id="6.10.250.690">
    <property type="match status" value="1"/>
</dbReference>
<dbReference type="SMART" id="SM00448">
    <property type="entry name" value="REC"/>
    <property type="match status" value="1"/>
</dbReference>
<evidence type="ECO:0000256" key="4">
    <source>
        <dbReference type="ARBA" id="ARBA00023125"/>
    </source>
</evidence>
<comment type="caution">
    <text evidence="10">The sequence shown here is derived from an EMBL/GenBank/DDBJ whole genome shotgun (WGS) entry which is preliminary data.</text>
</comment>
<dbReference type="GO" id="GO:0000156">
    <property type="term" value="F:phosphorelay response regulator activity"/>
    <property type="evidence" value="ECO:0007669"/>
    <property type="project" value="TreeGrafter"/>
</dbReference>
<feature type="domain" description="Response regulatory" evidence="8">
    <location>
        <begin position="2"/>
        <end position="116"/>
    </location>
</feature>
<dbReference type="Gene3D" id="1.10.10.10">
    <property type="entry name" value="Winged helix-like DNA-binding domain superfamily/Winged helix DNA-binding domain"/>
    <property type="match status" value="1"/>
</dbReference>
<dbReference type="InterPro" id="IPR011006">
    <property type="entry name" value="CheY-like_superfamily"/>
</dbReference>
<keyword evidence="2" id="KW-0902">Two-component regulatory system</keyword>
<keyword evidence="1 6" id="KW-0597">Phosphoprotein</keyword>
<feature type="DNA-binding region" description="OmpR/PhoB-type" evidence="7">
    <location>
        <begin position="125"/>
        <end position="223"/>
    </location>
</feature>
<dbReference type="CDD" id="cd19935">
    <property type="entry name" value="REC_OmpR_CusR-like"/>
    <property type="match status" value="1"/>
</dbReference>
<dbReference type="Pfam" id="PF00486">
    <property type="entry name" value="Trans_reg_C"/>
    <property type="match status" value="1"/>
</dbReference>
<dbReference type="GO" id="GO:0005829">
    <property type="term" value="C:cytosol"/>
    <property type="evidence" value="ECO:0007669"/>
    <property type="project" value="TreeGrafter"/>
</dbReference>
<evidence type="ECO:0000256" key="6">
    <source>
        <dbReference type="PROSITE-ProRule" id="PRU00169"/>
    </source>
</evidence>
<dbReference type="FunFam" id="3.40.50.2300:FF:000002">
    <property type="entry name" value="DNA-binding response regulator PhoP"/>
    <property type="match status" value="1"/>
</dbReference>